<dbReference type="Pfam" id="PF00498">
    <property type="entry name" value="FHA"/>
    <property type="match status" value="1"/>
</dbReference>
<sequence>MGAVTPSPSFHWIPEDDVLLKNAVEAGASLESLAKGAVHFSRRFTIQELQERWHSLLYDPVVSEEASSCMIEFEHSASTFLSKPNRLESRKETNCILGKRKSESIHKCYYAMRKRISNEPFDVMDVDFLSGPGHMNFGDGNVLPSANMIENSVSNHFEIQDPDCNIVHCSLPELTTSAAEPIGHGVAPSISNNDEHFPFDGNDVSRSFCPTYEKNISLHGNQNSVHVFGQSNELPICNVFEGESLEANQPAVSSDINDNEANVNSEFESTAFHNFGYSSSPPPMAFWSSVEGISLPALPIQLGDKDPRIGDTFLFPHSGDDNNTSAPGYDVLHPNTDLKNPMPCDNMKNLTTGTEDYFEQLSSTLFDFSKEELLLMDADGNDTTNKSYFDGLSSLLLDSPNVSVSEGLVTTDAQFTVVSTGTCLGDLSMKGQLHSNNQNFLPKAQVPNVSRVKAFGPEYRDGVICCTLNSEDAEVPSNDDVFLPFRCPSPSNSSVMNWRLHDAYYPLHSFVKDFPSTQKAIGGPSLMKNERKESQVLPLILGLPQQSEMDLKPPICDHRIKFELPNSNIQHADVRNAKNSEGISQNRSLNASTIEQGKSLDHYTACLLLDRHTLGPDSIQSFQKIPISCKKEEQAKITVSNNGELNVDSSSLKMIVQEPNGKNTLSDEEDFCSENDFDVPYFSDVEAMILDMDLSPDDFSSPISQKVLRYQQEENKRTIIRLEQAADAYMQRTIAAQGAFAVLYGRRTKHFIMKPQVLLGRSTEDVKVDIDLGREGRANKISRRQAIIEMDPSGLFHLKNLGKCSIHVNGKEVAPTQSVNLTSGCLVEVRFCLFSKIICSAARFLINNSVYACVHLEPLFMFQSSFIHANFPFSTD</sequence>
<proteinExistence type="predicted"/>
<reference evidence="2 3" key="1">
    <citation type="submission" date="2019-12" db="EMBL/GenBank/DDBJ databases">
        <authorList>
            <person name="Alioto T."/>
            <person name="Alioto T."/>
            <person name="Gomez Garrido J."/>
        </authorList>
    </citation>
    <scope>NUCLEOTIDE SEQUENCE [LARGE SCALE GENOMIC DNA]</scope>
</reference>
<comment type="caution">
    <text evidence="2">The sequence shown here is derived from an EMBL/GenBank/DDBJ whole genome shotgun (WGS) entry which is preliminary data.</text>
</comment>
<accession>A0A8S0PHH9</accession>
<dbReference type="InterPro" id="IPR025999">
    <property type="entry name" value="MCRS_N"/>
</dbReference>
<gene>
    <name evidence="2" type="ORF">OLEA9_A010805</name>
</gene>
<feature type="domain" description="FHA" evidence="1">
    <location>
        <begin position="757"/>
        <end position="813"/>
    </location>
</feature>
<protein>
    <submittedName>
        <fullName evidence="2">Uncharacterized protein LOC105166108 isoform X1</fullName>
    </submittedName>
</protein>
<dbReference type="PANTHER" id="PTHR13233:SF0">
    <property type="entry name" value="MICROSPHERULE PROTEIN 1"/>
    <property type="match status" value="1"/>
</dbReference>
<organism evidence="2 3">
    <name type="scientific">Olea europaea subsp. europaea</name>
    <dbReference type="NCBI Taxonomy" id="158383"/>
    <lineage>
        <taxon>Eukaryota</taxon>
        <taxon>Viridiplantae</taxon>
        <taxon>Streptophyta</taxon>
        <taxon>Embryophyta</taxon>
        <taxon>Tracheophyta</taxon>
        <taxon>Spermatophyta</taxon>
        <taxon>Magnoliopsida</taxon>
        <taxon>eudicotyledons</taxon>
        <taxon>Gunneridae</taxon>
        <taxon>Pentapetalae</taxon>
        <taxon>asterids</taxon>
        <taxon>lamiids</taxon>
        <taxon>Lamiales</taxon>
        <taxon>Oleaceae</taxon>
        <taxon>Oleeae</taxon>
        <taxon>Olea</taxon>
    </lineage>
</organism>
<dbReference type="InterPro" id="IPR008984">
    <property type="entry name" value="SMAD_FHA_dom_sf"/>
</dbReference>
<evidence type="ECO:0000313" key="2">
    <source>
        <dbReference type="EMBL" id="CAA2953110.1"/>
    </source>
</evidence>
<keyword evidence="3" id="KW-1185">Reference proteome</keyword>
<dbReference type="GO" id="GO:0031011">
    <property type="term" value="C:Ino80 complex"/>
    <property type="evidence" value="ECO:0007669"/>
    <property type="project" value="InterPro"/>
</dbReference>
<dbReference type="PROSITE" id="PS50006">
    <property type="entry name" value="FHA_DOMAIN"/>
    <property type="match status" value="1"/>
</dbReference>
<dbReference type="Pfam" id="PF13325">
    <property type="entry name" value="MCRS_N"/>
    <property type="match status" value="1"/>
</dbReference>
<dbReference type="Proteomes" id="UP000594638">
    <property type="component" value="Unassembled WGS sequence"/>
</dbReference>
<dbReference type="GO" id="GO:0045944">
    <property type="term" value="P:positive regulation of transcription by RNA polymerase II"/>
    <property type="evidence" value="ECO:0007669"/>
    <property type="project" value="TreeGrafter"/>
</dbReference>
<evidence type="ECO:0000313" key="3">
    <source>
        <dbReference type="Proteomes" id="UP000594638"/>
    </source>
</evidence>
<evidence type="ECO:0000259" key="1">
    <source>
        <dbReference type="PROSITE" id="PS50006"/>
    </source>
</evidence>
<dbReference type="Gramene" id="OE9A010805T1">
    <property type="protein sequence ID" value="OE9A010805C1"/>
    <property type="gene ID" value="OE9A010805"/>
</dbReference>
<dbReference type="OrthoDB" id="10262769at2759"/>
<dbReference type="GO" id="GO:0071339">
    <property type="term" value="C:MLL1 complex"/>
    <property type="evidence" value="ECO:0007669"/>
    <property type="project" value="InterPro"/>
</dbReference>
<dbReference type="GO" id="GO:0002151">
    <property type="term" value="F:G-quadruplex RNA binding"/>
    <property type="evidence" value="ECO:0007669"/>
    <property type="project" value="InterPro"/>
</dbReference>
<dbReference type="AlphaFoldDB" id="A0A8S0PHH9"/>
<dbReference type="Gene3D" id="2.60.200.20">
    <property type="match status" value="1"/>
</dbReference>
<name>A0A8S0PHH9_OLEEU</name>
<dbReference type="InterPro" id="IPR037912">
    <property type="entry name" value="MCRS1"/>
</dbReference>
<dbReference type="PANTHER" id="PTHR13233">
    <property type="entry name" value="MICROSPHERULE PROTEIN 1"/>
    <property type="match status" value="1"/>
</dbReference>
<dbReference type="SUPFAM" id="SSF49879">
    <property type="entry name" value="SMAD/FHA domain"/>
    <property type="match status" value="1"/>
</dbReference>
<dbReference type="SMART" id="SM00240">
    <property type="entry name" value="FHA"/>
    <property type="match status" value="1"/>
</dbReference>
<dbReference type="InterPro" id="IPR000253">
    <property type="entry name" value="FHA_dom"/>
</dbReference>
<dbReference type="GO" id="GO:0044545">
    <property type="term" value="C:NSL complex"/>
    <property type="evidence" value="ECO:0007669"/>
    <property type="project" value="TreeGrafter"/>
</dbReference>
<dbReference type="EMBL" id="CACTIH010000086">
    <property type="protein sequence ID" value="CAA2953110.1"/>
    <property type="molecule type" value="Genomic_DNA"/>
</dbReference>